<dbReference type="OrthoDB" id="6120446at2"/>
<dbReference type="EMBL" id="CP003154">
    <property type="protein sequence ID" value="AFL72258.1"/>
    <property type="molecule type" value="Genomic_DNA"/>
</dbReference>
<evidence type="ECO:0000313" key="3">
    <source>
        <dbReference type="Proteomes" id="UP000006062"/>
    </source>
</evidence>
<keyword evidence="1" id="KW-0812">Transmembrane</keyword>
<dbReference type="RefSeq" id="WP_014776766.1">
    <property type="nucleotide sequence ID" value="NC_018012.1"/>
</dbReference>
<gene>
    <name evidence="2" type="ordered locus">Thivi_0186</name>
</gene>
<evidence type="ECO:0000256" key="1">
    <source>
        <dbReference type="SAM" id="Phobius"/>
    </source>
</evidence>
<keyword evidence="3" id="KW-1185">Reference proteome</keyword>
<organism evidence="2 3">
    <name type="scientific">Thiocystis violascens (strain ATCC 17096 / DSM 198 / 6111)</name>
    <name type="common">Chromatium violascens</name>
    <dbReference type="NCBI Taxonomy" id="765911"/>
    <lineage>
        <taxon>Bacteria</taxon>
        <taxon>Pseudomonadati</taxon>
        <taxon>Pseudomonadota</taxon>
        <taxon>Gammaproteobacteria</taxon>
        <taxon>Chromatiales</taxon>
        <taxon>Chromatiaceae</taxon>
        <taxon>Thiocystis</taxon>
    </lineage>
</organism>
<reference evidence="2 3" key="1">
    <citation type="submission" date="2012-06" db="EMBL/GenBank/DDBJ databases">
        <title>Complete sequence of Thiocystis violascens DSM 198.</title>
        <authorList>
            <consortium name="US DOE Joint Genome Institute"/>
            <person name="Lucas S."/>
            <person name="Han J."/>
            <person name="Lapidus A."/>
            <person name="Cheng J.-F."/>
            <person name="Goodwin L."/>
            <person name="Pitluck S."/>
            <person name="Peters L."/>
            <person name="Ovchinnikova G."/>
            <person name="Teshima H."/>
            <person name="Detter J.C."/>
            <person name="Han C."/>
            <person name="Tapia R."/>
            <person name="Land M."/>
            <person name="Hauser L."/>
            <person name="Kyrpides N."/>
            <person name="Ivanova N."/>
            <person name="Pagani I."/>
            <person name="Vogl K."/>
            <person name="Liu Z."/>
            <person name="Frigaard N.-U."/>
            <person name="Bryant D."/>
            <person name="Woyke T."/>
        </authorList>
    </citation>
    <scope>NUCLEOTIDE SEQUENCE [LARGE SCALE GENOMIC DNA]</scope>
    <source>
        <strain evidence="3">ATCC 17096 / DSM 198 / 6111</strain>
    </source>
</reference>
<dbReference type="Proteomes" id="UP000006062">
    <property type="component" value="Chromosome"/>
</dbReference>
<keyword evidence="1" id="KW-1133">Transmembrane helix</keyword>
<dbReference type="KEGG" id="tvi:Thivi_0186"/>
<sequence length="204" mass="22273">MKLKQTWQALPPADRLRWLAIGTAIAVGLYGLLIFPFANRELTKSTALVARRTDRIEKRAQVPQVDVGTAAALQGKLPKIVKQKEALEARYGELAGRFTPGDTPGAHQLLLLELNTLAESSGIQLLKQGDESDGRRGLTPLRDQESGRPYMRVQGAGDYWGLLAFLRGLGNLNYASAPLGVELRTEGEPKAQQSMLNISIDVTL</sequence>
<evidence type="ECO:0000313" key="2">
    <source>
        <dbReference type="EMBL" id="AFL72258.1"/>
    </source>
</evidence>
<dbReference type="STRING" id="765911.Thivi_0186"/>
<keyword evidence="1" id="KW-0472">Membrane</keyword>
<protein>
    <submittedName>
        <fullName evidence="2">Uncharacterized protein</fullName>
    </submittedName>
</protein>
<dbReference type="AlphaFoldDB" id="I3Y5J0"/>
<proteinExistence type="predicted"/>
<dbReference type="HOGENOM" id="CLU_1342742_0_0_6"/>
<feature type="transmembrane region" description="Helical" evidence="1">
    <location>
        <begin position="16"/>
        <end position="38"/>
    </location>
</feature>
<name>I3Y5J0_THIV6</name>
<accession>I3Y5J0</accession>
<dbReference type="eggNOG" id="ENOG5031S91">
    <property type="taxonomic scope" value="Bacteria"/>
</dbReference>